<feature type="compositionally biased region" description="Basic and acidic residues" evidence="1">
    <location>
        <begin position="73"/>
        <end position="84"/>
    </location>
</feature>
<gene>
    <name evidence="2" type="ORF">OIDMADRAFT_17947</name>
</gene>
<dbReference type="AlphaFoldDB" id="A0A0C3HKQ9"/>
<feature type="region of interest" description="Disordered" evidence="1">
    <location>
        <begin position="1"/>
        <end position="105"/>
    </location>
</feature>
<dbReference type="HOGENOM" id="CLU_2237350_0_0_1"/>
<proteinExistence type="predicted"/>
<evidence type="ECO:0000313" key="3">
    <source>
        <dbReference type="Proteomes" id="UP000054321"/>
    </source>
</evidence>
<reference evidence="3" key="2">
    <citation type="submission" date="2015-01" db="EMBL/GenBank/DDBJ databases">
        <title>Evolutionary Origins and Diversification of the Mycorrhizal Mutualists.</title>
        <authorList>
            <consortium name="DOE Joint Genome Institute"/>
            <consortium name="Mycorrhizal Genomics Consortium"/>
            <person name="Kohler A."/>
            <person name="Kuo A."/>
            <person name="Nagy L.G."/>
            <person name="Floudas D."/>
            <person name="Copeland A."/>
            <person name="Barry K.W."/>
            <person name="Cichocki N."/>
            <person name="Veneault-Fourrey C."/>
            <person name="LaButti K."/>
            <person name="Lindquist E.A."/>
            <person name="Lipzen A."/>
            <person name="Lundell T."/>
            <person name="Morin E."/>
            <person name="Murat C."/>
            <person name="Riley R."/>
            <person name="Ohm R."/>
            <person name="Sun H."/>
            <person name="Tunlid A."/>
            <person name="Henrissat B."/>
            <person name="Grigoriev I.V."/>
            <person name="Hibbett D.S."/>
            <person name="Martin F."/>
        </authorList>
    </citation>
    <scope>NUCLEOTIDE SEQUENCE [LARGE SCALE GENOMIC DNA]</scope>
    <source>
        <strain evidence="3">Zn</strain>
    </source>
</reference>
<protein>
    <submittedName>
        <fullName evidence="2">Uncharacterized protein</fullName>
    </submittedName>
</protein>
<dbReference type="STRING" id="913774.A0A0C3HKQ9"/>
<dbReference type="InParanoid" id="A0A0C3HKQ9"/>
<dbReference type="EMBL" id="KN832873">
    <property type="protein sequence ID" value="KIN03600.1"/>
    <property type="molecule type" value="Genomic_DNA"/>
</dbReference>
<evidence type="ECO:0000256" key="1">
    <source>
        <dbReference type="SAM" id="MobiDB-lite"/>
    </source>
</evidence>
<accession>A0A0C3HKQ9</accession>
<sequence length="105" mass="11688">MEDTGKGHFRGWSANDEQSSDEDSDGEYGGAKFGDDRPRRPKRRLSSTTEAKRRTSLEDDDEDEVVHVGLAEVPEKSVEAKGVGDDEELIEIQHTEMPGVEQAQQ</sequence>
<organism evidence="2 3">
    <name type="scientific">Oidiodendron maius (strain Zn)</name>
    <dbReference type="NCBI Taxonomy" id="913774"/>
    <lineage>
        <taxon>Eukaryota</taxon>
        <taxon>Fungi</taxon>
        <taxon>Dikarya</taxon>
        <taxon>Ascomycota</taxon>
        <taxon>Pezizomycotina</taxon>
        <taxon>Leotiomycetes</taxon>
        <taxon>Leotiomycetes incertae sedis</taxon>
        <taxon>Myxotrichaceae</taxon>
        <taxon>Oidiodendron</taxon>
    </lineage>
</organism>
<reference evidence="2 3" key="1">
    <citation type="submission" date="2014-04" db="EMBL/GenBank/DDBJ databases">
        <authorList>
            <consortium name="DOE Joint Genome Institute"/>
            <person name="Kuo A."/>
            <person name="Martino E."/>
            <person name="Perotto S."/>
            <person name="Kohler A."/>
            <person name="Nagy L.G."/>
            <person name="Floudas D."/>
            <person name="Copeland A."/>
            <person name="Barry K.W."/>
            <person name="Cichocki N."/>
            <person name="Veneault-Fourrey C."/>
            <person name="LaButti K."/>
            <person name="Lindquist E.A."/>
            <person name="Lipzen A."/>
            <person name="Lundell T."/>
            <person name="Morin E."/>
            <person name="Murat C."/>
            <person name="Sun H."/>
            <person name="Tunlid A."/>
            <person name="Henrissat B."/>
            <person name="Grigoriev I.V."/>
            <person name="Hibbett D.S."/>
            <person name="Martin F."/>
            <person name="Nordberg H.P."/>
            <person name="Cantor M.N."/>
            <person name="Hua S.X."/>
        </authorList>
    </citation>
    <scope>NUCLEOTIDE SEQUENCE [LARGE SCALE GENOMIC DNA]</scope>
    <source>
        <strain evidence="2 3">Zn</strain>
    </source>
</reference>
<evidence type="ECO:0000313" key="2">
    <source>
        <dbReference type="EMBL" id="KIN03600.1"/>
    </source>
</evidence>
<name>A0A0C3HKQ9_OIDMZ</name>
<dbReference type="OrthoDB" id="3561282at2759"/>
<keyword evidence="3" id="KW-1185">Reference proteome</keyword>
<dbReference type="Proteomes" id="UP000054321">
    <property type="component" value="Unassembled WGS sequence"/>
</dbReference>